<reference evidence="2 3" key="1">
    <citation type="submission" date="2020-07" db="EMBL/GenBank/DDBJ databases">
        <title>Halosimplex pelagicum sp. nov. and Halosimplex rubrum sp. nov., isolated from salted brown alga Laminaria, and emended description of the genus Halosimplex.</title>
        <authorList>
            <person name="Cui H."/>
        </authorList>
    </citation>
    <scope>NUCLEOTIDE SEQUENCE [LARGE SCALE GENOMIC DNA]</scope>
    <source>
        <strain evidence="2 3">R27</strain>
    </source>
</reference>
<keyword evidence="3" id="KW-1185">Reference proteome</keyword>
<protein>
    <submittedName>
        <fullName evidence="2">Uncharacterized protein</fullName>
    </submittedName>
</protein>
<dbReference type="KEGG" id="hrr:HZS55_14920"/>
<gene>
    <name evidence="2" type="ORF">HZS55_14920</name>
</gene>
<dbReference type="OrthoDB" id="204348at2157"/>
<proteinExistence type="predicted"/>
<dbReference type="RefSeq" id="WP_179908383.1">
    <property type="nucleotide sequence ID" value="NZ_CP058910.1"/>
</dbReference>
<sequence>MSDSEWSDRIVGERMQTDQEFAEKVAASNFSRQQWGLIMTAVEFEIENPDDPESARLVANTSKVESIVPELEKVDQAAGMAAGGGRQSDDSGGILDGVKDALGLGGGSDGIDREQLAAAEEMAQMYAGDLQEKLESRGKWEEVCVLARE</sequence>
<dbReference type="InterPro" id="IPR043821">
    <property type="entry name" value="DUF5799"/>
</dbReference>
<dbReference type="AlphaFoldDB" id="A0A7D5P6G6"/>
<dbReference type="Pfam" id="PF19113">
    <property type="entry name" value="DUF5799"/>
    <property type="match status" value="1"/>
</dbReference>
<dbReference type="EMBL" id="CP058910">
    <property type="protein sequence ID" value="QLH78502.1"/>
    <property type="molecule type" value="Genomic_DNA"/>
</dbReference>
<organism evidence="2 3">
    <name type="scientific">Halosimplex rubrum</name>
    <dbReference type="NCBI Taxonomy" id="869889"/>
    <lineage>
        <taxon>Archaea</taxon>
        <taxon>Methanobacteriati</taxon>
        <taxon>Methanobacteriota</taxon>
        <taxon>Stenosarchaea group</taxon>
        <taxon>Halobacteria</taxon>
        <taxon>Halobacteriales</taxon>
        <taxon>Haloarculaceae</taxon>
        <taxon>Halosimplex</taxon>
    </lineage>
</organism>
<accession>A0A7D5P6G6</accession>
<dbReference type="GeneID" id="56079181"/>
<evidence type="ECO:0000313" key="3">
    <source>
        <dbReference type="Proteomes" id="UP000509667"/>
    </source>
</evidence>
<dbReference type="Proteomes" id="UP000509667">
    <property type="component" value="Chromosome"/>
</dbReference>
<name>A0A7D5P6G6_9EURY</name>
<feature type="region of interest" description="Disordered" evidence="1">
    <location>
        <begin position="78"/>
        <end position="97"/>
    </location>
</feature>
<evidence type="ECO:0000256" key="1">
    <source>
        <dbReference type="SAM" id="MobiDB-lite"/>
    </source>
</evidence>
<evidence type="ECO:0000313" key="2">
    <source>
        <dbReference type="EMBL" id="QLH78502.1"/>
    </source>
</evidence>